<dbReference type="EMBL" id="CP009516">
    <property type="protein sequence ID" value="AKB77766.1"/>
    <property type="molecule type" value="Genomic_DNA"/>
</dbReference>
<gene>
    <name evidence="2" type="ORF">MSHOH_1283</name>
</gene>
<evidence type="ECO:0000313" key="3">
    <source>
        <dbReference type="Proteomes" id="UP000033101"/>
    </source>
</evidence>
<dbReference type="Proteomes" id="UP000033101">
    <property type="component" value="Chromosome"/>
</dbReference>
<dbReference type="KEGG" id="mhor:MSHOH_1283"/>
<evidence type="ECO:0000313" key="2">
    <source>
        <dbReference type="EMBL" id="AKB77766.1"/>
    </source>
</evidence>
<proteinExistence type="predicted"/>
<dbReference type="HOGENOM" id="CLU_159338_2_0_2"/>
<protein>
    <submittedName>
        <fullName evidence="2">Uncharacterized protein</fullName>
    </submittedName>
</protein>
<evidence type="ECO:0000256" key="1">
    <source>
        <dbReference type="SAM" id="MobiDB-lite"/>
    </source>
</evidence>
<dbReference type="RefSeq" id="WP_048138358.1">
    <property type="nucleotide sequence ID" value="NZ_BBCW01000097.1"/>
</dbReference>
<dbReference type="STRING" id="1434110.MSHOH_1283"/>
<reference evidence="2 3" key="1">
    <citation type="submission" date="2014-07" db="EMBL/GenBank/DDBJ databases">
        <title>Methanogenic archaea and the global carbon cycle.</title>
        <authorList>
            <person name="Henriksen J.R."/>
            <person name="Luke J."/>
            <person name="Reinhart S."/>
            <person name="Benedict M.N."/>
            <person name="Youngblut N.D."/>
            <person name="Metcalf M.E."/>
            <person name="Whitaker R.J."/>
            <person name="Metcalf W.W."/>
        </authorList>
    </citation>
    <scope>NUCLEOTIDE SEQUENCE [LARGE SCALE GENOMIC DNA]</scope>
    <source>
        <strain evidence="2 3">HB-1</strain>
    </source>
</reference>
<keyword evidence="3" id="KW-1185">Reference proteome</keyword>
<dbReference type="GeneID" id="24830456"/>
<organism evidence="2 3">
    <name type="scientific">Methanosarcina horonobensis HB-1 = JCM 15518</name>
    <dbReference type="NCBI Taxonomy" id="1434110"/>
    <lineage>
        <taxon>Archaea</taxon>
        <taxon>Methanobacteriati</taxon>
        <taxon>Methanobacteriota</taxon>
        <taxon>Stenosarchaea group</taxon>
        <taxon>Methanomicrobia</taxon>
        <taxon>Methanosarcinales</taxon>
        <taxon>Methanosarcinaceae</taxon>
        <taxon>Methanosarcina</taxon>
    </lineage>
</organism>
<dbReference type="Pfam" id="PF11387">
    <property type="entry name" value="DUF2795"/>
    <property type="match status" value="1"/>
</dbReference>
<dbReference type="InterPro" id="IPR021527">
    <property type="entry name" value="DUF2795"/>
</dbReference>
<sequence length="88" mass="10171">MGKVMNIRIQEGELIKRNPSRIEEVITDRGMSSPKSRDDLVKFAEGKQARSEDLDLLRGLPLKEYSTPADVTRELDRLERQRTRSSKQ</sequence>
<dbReference type="AlphaFoldDB" id="A0A0E3SAF1"/>
<name>A0A0E3SAF1_9EURY</name>
<dbReference type="PATRIC" id="fig|1434110.4.peg.1595"/>
<feature type="region of interest" description="Disordered" evidence="1">
    <location>
        <begin position="68"/>
        <end position="88"/>
    </location>
</feature>
<accession>A0A0E3SAF1</accession>
<feature type="compositionally biased region" description="Basic and acidic residues" evidence="1">
    <location>
        <begin position="71"/>
        <end position="82"/>
    </location>
</feature>